<dbReference type="EMBL" id="AGSI01000001">
    <property type="protein sequence ID" value="EIE27361.1"/>
    <property type="molecule type" value="Genomic_DNA"/>
</dbReference>
<feature type="region of interest" description="Disordered" evidence="2">
    <location>
        <begin position="272"/>
        <end position="370"/>
    </location>
</feature>
<feature type="compositionally biased region" description="Low complexity" evidence="2">
    <location>
        <begin position="203"/>
        <end position="221"/>
    </location>
</feature>
<sequence length="970" mass="104575">MLGSPGKVPPGDKKGKPTALSEEAQLVKLQQYIQKKGEEAGEAVVLEPGWKVSRTQRTSGKTAVQYDYYYNPPEEFVAVGKYQGRYRSLKEVARAYGLEKHDDAPELPARTVQAKRRCSSVYAAPPLPNWDRSKRRSAGRCERSTPWTSHVLVTNDDMSCGRGTFGEEGRAAEQPDQALGQGSGVAEQPDQAAGVKLEPSENADAGALKQEAAAEAQTGQQDSKDAEASAELAVIDLVTSAAPEKQYAQPVDPDAVPAAEIVSLLSDSEQEIEQAHILDKDMPANECQLGSPETKPSSLSSSALQQNGVHSDLATDSKHMQSSGKHAVLSPRDPRRRFFGMPAALDDSEKHNQEALREQGFVPASGQPQSSYRSIAGVLRAHGLDVKTCETPSPPEKAKEAAEWSSPDQMPFLNVPRQKRGRAPRHKRLADILSEDSVQEDAGNPAKKQRRRPHKAEADSVSGVKRGGQPANGQEPKRRKNARTKATQYSQVPDVAPKPKSISTWRQLTMHLSEAGQQAADSKGHDDGEESSESDGEPPEPRPKRRDRRKQKSQSPLQQQEVQPSVVAHCAGYAAEEESSSDDDLDICGDLEGYGLAGSMSTQAESLLASGCLAPDHPAQPAVSEPEMISPQPASGAGVPTVQHAPARRKRKYTKRQHETVAYQQTTPVHASPDWGISQPQAAALPSSVEEETSQDHVVERIQGLEAELAAAKAELAAAKAQLADKETQLTAMSMLVRERAHEIGVLGENHGDGYVSRHERFRAYAFDSCCRIRKHYSRMILGSWEGFQSADGIQHTVITGLVNVARALGLTVMGGRGSWGRARDAAIPNTGEGQQDNLDTGDGLAPPQLGRGQRKRRRKRAQQQFEPAAFQHISPVHASPEWGTGQPQLIPLPSSFEAETSQGDVGGAVADTAAVLEFAQARIEGLEAELAAAKAELAAAKAQVADKETQLTAMSMLVRERVSGRAAAP</sequence>
<organism evidence="3 4">
    <name type="scientific">Coccomyxa subellipsoidea (strain C-169)</name>
    <name type="common">Green microalga</name>
    <dbReference type="NCBI Taxonomy" id="574566"/>
    <lineage>
        <taxon>Eukaryota</taxon>
        <taxon>Viridiplantae</taxon>
        <taxon>Chlorophyta</taxon>
        <taxon>core chlorophytes</taxon>
        <taxon>Trebouxiophyceae</taxon>
        <taxon>Trebouxiophyceae incertae sedis</taxon>
        <taxon>Coccomyxaceae</taxon>
        <taxon>Coccomyxa</taxon>
        <taxon>Coccomyxa subellipsoidea</taxon>
    </lineage>
</organism>
<name>I0Z9P2_COCSC</name>
<proteinExistence type="predicted"/>
<keyword evidence="4" id="KW-1185">Reference proteome</keyword>
<evidence type="ECO:0000313" key="3">
    <source>
        <dbReference type="EMBL" id="EIE27361.1"/>
    </source>
</evidence>
<dbReference type="RefSeq" id="XP_005651905.1">
    <property type="nucleotide sequence ID" value="XM_005651848.1"/>
</dbReference>
<dbReference type="KEGG" id="csl:COCSUDRAFT_39055"/>
<feature type="region of interest" description="Disordered" evidence="2">
    <location>
        <begin position="618"/>
        <end position="696"/>
    </location>
</feature>
<feature type="region of interest" description="Disordered" evidence="2">
    <location>
        <begin position="386"/>
        <end position="587"/>
    </location>
</feature>
<feature type="compositionally biased region" description="Basic and acidic residues" evidence="2">
    <location>
        <begin position="347"/>
        <end position="357"/>
    </location>
</feature>
<reference evidence="3 4" key="1">
    <citation type="journal article" date="2012" name="Genome Biol.">
        <title>The genome of the polar eukaryotic microalga coccomyxa subellipsoidea reveals traits of cold adaptation.</title>
        <authorList>
            <person name="Blanc G."/>
            <person name="Agarkova I."/>
            <person name="Grimwood J."/>
            <person name="Kuo A."/>
            <person name="Brueggeman A."/>
            <person name="Dunigan D."/>
            <person name="Gurnon J."/>
            <person name="Ladunga I."/>
            <person name="Lindquist E."/>
            <person name="Lucas S."/>
            <person name="Pangilinan J."/>
            <person name="Proschold T."/>
            <person name="Salamov A."/>
            <person name="Schmutz J."/>
            <person name="Weeks D."/>
            <person name="Yamada T."/>
            <person name="Claverie J.M."/>
            <person name="Grigoriev I."/>
            <person name="Van Etten J."/>
            <person name="Lomsadze A."/>
            <person name="Borodovsky M."/>
        </authorList>
    </citation>
    <scope>NUCLEOTIDE SEQUENCE [LARGE SCALE GENOMIC DNA]</scope>
    <source>
        <strain evidence="3 4">C-169</strain>
    </source>
</reference>
<gene>
    <name evidence="3" type="ORF">COCSUDRAFT_39055</name>
</gene>
<evidence type="ECO:0000256" key="2">
    <source>
        <dbReference type="SAM" id="MobiDB-lite"/>
    </source>
</evidence>
<dbReference type="Proteomes" id="UP000007264">
    <property type="component" value="Unassembled WGS sequence"/>
</dbReference>
<feature type="compositionally biased region" description="Acidic residues" evidence="2">
    <location>
        <begin position="575"/>
        <end position="587"/>
    </location>
</feature>
<feature type="compositionally biased region" description="Acidic residues" evidence="2">
    <location>
        <begin position="527"/>
        <end position="538"/>
    </location>
</feature>
<dbReference type="AlphaFoldDB" id="I0Z9P2"/>
<feature type="compositionally biased region" description="Basic and acidic residues" evidence="2">
    <location>
        <begin position="273"/>
        <end position="283"/>
    </location>
</feature>
<dbReference type="Gene3D" id="3.30.890.10">
    <property type="entry name" value="Methyl-cpg-binding Protein 2, Chain A"/>
    <property type="match status" value="1"/>
</dbReference>
<comment type="caution">
    <text evidence="3">The sequence shown here is derived from an EMBL/GenBank/DDBJ whole genome shotgun (WGS) entry which is preliminary data.</text>
</comment>
<keyword evidence="1" id="KW-0175">Coiled coil</keyword>
<evidence type="ECO:0000256" key="1">
    <source>
        <dbReference type="SAM" id="Coils"/>
    </source>
</evidence>
<protein>
    <submittedName>
        <fullName evidence="3">Uncharacterized protein</fullName>
    </submittedName>
</protein>
<accession>I0Z9P2</accession>
<feature type="compositionally biased region" description="Basic residues" evidence="2">
    <location>
        <begin position="417"/>
        <end position="428"/>
    </location>
</feature>
<feature type="compositionally biased region" description="Basic residues" evidence="2">
    <location>
        <begin position="543"/>
        <end position="552"/>
    </location>
</feature>
<feature type="region of interest" description="Disordered" evidence="2">
    <location>
        <begin position="123"/>
        <end position="229"/>
    </location>
</feature>
<feature type="compositionally biased region" description="Basic residues" evidence="2">
    <location>
        <begin position="853"/>
        <end position="862"/>
    </location>
</feature>
<feature type="compositionally biased region" description="Basic residues" evidence="2">
    <location>
        <begin position="646"/>
        <end position="655"/>
    </location>
</feature>
<feature type="coiled-coil region" evidence="1">
    <location>
        <begin position="910"/>
        <end position="951"/>
    </location>
</feature>
<dbReference type="OrthoDB" id="10688949at2759"/>
<feature type="region of interest" description="Disordered" evidence="2">
    <location>
        <begin position="820"/>
        <end position="884"/>
    </location>
</feature>
<feature type="region of interest" description="Disordered" evidence="2">
    <location>
        <begin position="1"/>
        <end position="20"/>
    </location>
</feature>
<dbReference type="GeneID" id="17045376"/>
<evidence type="ECO:0000313" key="4">
    <source>
        <dbReference type="Proteomes" id="UP000007264"/>
    </source>
</evidence>